<accession>A0A2H1WN73</accession>
<keyword evidence="3" id="KW-0472">Membrane</keyword>
<evidence type="ECO:0000256" key="1">
    <source>
        <dbReference type="ARBA" id="ARBA00022679"/>
    </source>
</evidence>
<feature type="compositionally biased region" description="Basic and acidic residues" evidence="2">
    <location>
        <begin position="117"/>
        <end position="127"/>
    </location>
</feature>
<dbReference type="EMBL" id="ODYU01009829">
    <property type="protein sequence ID" value="SOQ54515.1"/>
    <property type="molecule type" value="Genomic_DNA"/>
</dbReference>
<keyword evidence="3" id="KW-1133">Transmembrane helix</keyword>
<feature type="region of interest" description="Disordered" evidence="2">
    <location>
        <begin position="97"/>
        <end position="146"/>
    </location>
</feature>
<keyword evidence="3" id="KW-0812">Transmembrane</keyword>
<proteinExistence type="predicted"/>
<reference evidence="4" key="1">
    <citation type="submission" date="2016-07" db="EMBL/GenBank/DDBJ databases">
        <authorList>
            <person name="Bretaudeau A."/>
        </authorList>
    </citation>
    <scope>NUCLEOTIDE SEQUENCE</scope>
    <source>
        <strain evidence="4">Rice</strain>
        <tissue evidence="4">Whole body</tissue>
    </source>
</reference>
<evidence type="ECO:0000256" key="2">
    <source>
        <dbReference type="SAM" id="MobiDB-lite"/>
    </source>
</evidence>
<dbReference type="AlphaFoldDB" id="A0A2H1WN73"/>
<dbReference type="InterPro" id="IPR002213">
    <property type="entry name" value="UDP_glucos_trans"/>
</dbReference>
<organism evidence="4">
    <name type="scientific">Spodoptera frugiperda</name>
    <name type="common">Fall armyworm</name>
    <dbReference type="NCBI Taxonomy" id="7108"/>
    <lineage>
        <taxon>Eukaryota</taxon>
        <taxon>Metazoa</taxon>
        <taxon>Ecdysozoa</taxon>
        <taxon>Arthropoda</taxon>
        <taxon>Hexapoda</taxon>
        <taxon>Insecta</taxon>
        <taxon>Pterygota</taxon>
        <taxon>Neoptera</taxon>
        <taxon>Endopterygota</taxon>
        <taxon>Lepidoptera</taxon>
        <taxon>Glossata</taxon>
        <taxon>Ditrysia</taxon>
        <taxon>Noctuoidea</taxon>
        <taxon>Noctuidae</taxon>
        <taxon>Amphipyrinae</taxon>
        <taxon>Spodoptera</taxon>
    </lineage>
</organism>
<feature type="compositionally biased region" description="Polar residues" evidence="2">
    <location>
        <begin position="99"/>
        <end position="109"/>
    </location>
</feature>
<name>A0A2H1WN73_SPOFR</name>
<sequence length="146" mass="16957">MGLQFPWNHHHDRPVKPGAELRHWVQHVVNTRGAPHLCSPALAVPLYQRLYLDLVTFLSLVILVLFTLIKKIYHRVRSKKIVDMISIKCYYGKRANESPMVSDQRSPWTPATPEESQTMKKCLELAKRDRKTGPSVNEQTKQERET</sequence>
<protein>
    <submittedName>
        <fullName evidence="4">SFRICE_023686</fullName>
    </submittedName>
</protein>
<dbReference type="Pfam" id="PF00201">
    <property type="entry name" value="UDPGT"/>
    <property type="match status" value="1"/>
</dbReference>
<feature type="transmembrane region" description="Helical" evidence="3">
    <location>
        <begin position="50"/>
        <end position="69"/>
    </location>
</feature>
<keyword evidence="1" id="KW-0808">Transferase</keyword>
<dbReference type="GO" id="GO:0008194">
    <property type="term" value="F:UDP-glycosyltransferase activity"/>
    <property type="evidence" value="ECO:0007669"/>
    <property type="project" value="InterPro"/>
</dbReference>
<evidence type="ECO:0000256" key="3">
    <source>
        <dbReference type="SAM" id="Phobius"/>
    </source>
</evidence>
<gene>
    <name evidence="4" type="ORF">SFRICE_023686</name>
</gene>
<evidence type="ECO:0000313" key="4">
    <source>
        <dbReference type="EMBL" id="SOQ54515.1"/>
    </source>
</evidence>